<evidence type="ECO:0000256" key="2">
    <source>
        <dbReference type="ARBA" id="ARBA00005194"/>
    </source>
</evidence>
<dbReference type="HAMAP" id="MF_01217">
    <property type="entry name" value="Acyl_carrier"/>
    <property type="match status" value="1"/>
</dbReference>
<dbReference type="NCBIfam" id="TIGR00517">
    <property type="entry name" value="acyl_carrier"/>
    <property type="match status" value="1"/>
</dbReference>
<keyword evidence="14 17" id="KW-0275">Fatty acid biosynthesis</keyword>
<dbReference type="InterPro" id="IPR009081">
    <property type="entry name" value="PP-bd_ACP"/>
</dbReference>
<keyword evidence="20" id="KW-1185">Reference proteome</keyword>
<proteinExistence type="inferred from homology"/>
<evidence type="ECO:0000256" key="10">
    <source>
        <dbReference type="ARBA" id="ARBA00022946"/>
    </source>
</evidence>
<dbReference type="PROSITE" id="PS50075">
    <property type="entry name" value="CARRIER"/>
    <property type="match status" value="1"/>
</dbReference>
<comment type="function">
    <text evidence="15">Carrier of the growing fatty acid chain in fatty acid biosynthesis. May be involved in the synthesis of short and medium chain fatty acids. Accessory and non-catalytic subunit of the mitochondrial membrane respiratory chain NADH dehydrogenase (Complex I), which functions in the transfer of electrons from NADH to the respiratory chain.</text>
</comment>
<evidence type="ECO:0000313" key="19">
    <source>
        <dbReference type="EMBL" id="KAK7845928.1"/>
    </source>
</evidence>
<dbReference type="SUPFAM" id="SSF47336">
    <property type="entry name" value="ACP-like"/>
    <property type="match status" value="1"/>
</dbReference>
<keyword evidence="12" id="KW-0443">Lipid metabolism</keyword>
<evidence type="ECO:0000256" key="5">
    <source>
        <dbReference type="ARBA" id="ARBA00022450"/>
    </source>
</evidence>
<keyword evidence="9" id="KW-0276">Fatty acid metabolism</keyword>
<dbReference type="PANTHER" id="PTHR20863:SF28">
    <property type="entry name" value="ACYL CARRIER PROTEIN, MITOCHONDRIAL"/>
    <property type="match status" value="1"/>
</dbReference>
<comment type="subcellular location">
    <subcellularLocation>
        <location evidence="1">Mitochondrion</location>
    </subcellularLocation>
</comment>
<protein>
    <recommendedName>
        <fullName evidence="17">Acyl carrier protein</fullName>
    </recommendedName>
</protein>
<keyword evidence="10" id="KW-0809">Transit peptide</keyword>
<dbReference type="AlphaFoldDB" id="A0AAW0L2J6"/>
<keyword evidence="4" id="KW-0813">Transport</keyword>
<evidence type="ECO:0000256" key="1">
    <source>
        <dbReference type="ARBA" id="ARBA00004173"/>
    </source>
</evidence>
<accession>A0AAW0L2J6</accession>
<evidence type="ECO:0000256" key="13">
    <source>
        <dbReference type="ARBA" id="ARBA00023128"/>
    </source>
</evidence>
<dbReference type="Pfam" id="PF00550">
    <property type="entry name" value="PP-binding"/>
    <property type="match status" value="1"/>
</dbReference>
<evidence type="ECO:0000256" key="7">
    <source>
        <dbReference type="ARBA" id="ARBA00022553"/>
    </source>
</evidence>
<evidence type="ECO:0000256" key="3">
    <source>
        <dbReference type="ARBA" id="ARBA00010930"/>
    </source>
</evidence>
<evidence type="ECO:0000256" key="4">
    <source>
        <dbReference type="ARBA" id="ARBA00022448"/>
    </source>
</evidence>
<evidence type="ECO:0000256" key="15">
    <source>
        <dbReference type="ARBA" id="ARBA00057783"/>
    </source>
</evidence>
<dbReference type="PANTHER" id="PTHR20863">
    <property type="entry name" value="ACYL CARRIER PROTEIN"/>
    <property type="match status" value="1"/>
</dbReference>
<keyword evidence="11" id="KW-0249">Electron transport</keyword>
<evidence type="ECO:0000313" key="20">
    <source>
        <dbReference type="Proteomes" id="UP000237347"/>
    </source>
</evidence>
<keyword evidence="8" id="KW-0679">Respiratory chain</keyword>
<gene>
    <name evidence="19" type="primary">MTACP1_2</name>
    <name evidence="19" type="ORF">CFP56_008799</name>
</gene>
<feature type="domain" description="Carrier" evidence="18">
    <location>
        <begin position="44"/>
        <end position="120"/>
    </location>
</feature>
<dbReference type="FunFam" id="1.10.1200.10:FF:000003">
    <property type="entry name" value="Acyl carrier protein"/>
    <property type="match status" value="1"/>
</dbReference>
<comment type="similarity">
    <text evidence="3">Belongs to the acyl carrier protein (ACP) family.</text>
</comment>
<name>A0AAW0L2J6_QUESU</name>
<keyword evidence="6 17" id="KW-0444">Lipid biosynthesis</keyword>
<evidence type="ECO:0000256" key="14">
    <source>
        <dbReference type="ARBA" id="ARBA00023160"/>
    </source>
</evidence>
<comment type="pathway">
    <text evidence="2">Lipid metabolism; fatty acid biosynthesis.</text>
</comment>
<organism evidence="19 20">
    <name type="scientific">Quercus suber</name>
    <name type="common">Cork oak</name>
    <dbReference type="NCBI Taxonomy" id="58331"/>
    <lineage>
        <taxon>Eukaryota</taxon>
        <taxon>Viridiplantae</taxon>
        <taxon>Streptophyta</taxon>
        <taxon>Embryophyta</taxon>
        <taxon>Tracheophyta</taxon>
        <taxon>Spermatophyta</taxon>
        <taxon>Magnoliopsida</taxon>
        <taxon>eudicotyledons</taxon>
        <taxon>Gunneridae</taxon>
        <taxon>Pentapetalae</taxon>
        <taxon>rosids</taxon>
        <taxon>fabids</taxon>
        <taxon>Fagales</taxon>
        <taxon>Fagaceae</taxon>
        <taxon>Quercus</taxon>
    </lineage>
</organism>
<evidence type="ECO:0000256" key="17">
    <source>
        <dbReference type="RuleBase" id="RU000722"/>
    </source>
</evidence>
<keyword evidence="5 17" id="KW-0596">Phosphopantetheine</keyword>
<keyword evidence="13" id="KW-0496">Mitochondrion</keyword>
<comment type="subunit">
    <text evidence="16">Complex I is composed of at least 49 different subunits.</text>
</comment>
<dbReference type="InterPro" id="IPR036736">
    <property type="entry name" value="ACP-like_sf"/>
</dbReference>
<evidence type="ECO:0000259" key="18">
    <source>
        <dbReference type="PROSITE" id="PS50075"/>
    </source>
</evidence>
<evidence type="ECO:0000256" key="12">
    <source>
        <dbReference type="ARBA" id="ARBA00023098"/>
    </source>
</evidence>
<dbReference type="Proteomes" id="UP000237347">
    <property type="component" value="Unassembled WGS sequence"/>
</dbReference>
<dbReference type="InterPro" id="IPR003231">
    <property type="entry name" value="ACP"/>
</dbReference>
<evidence type="ECO:0000256" key="16">
    <source>
        <dbReference type="ARBA" id="ARBA00063067"/>
    </source>
</evidence>
<evidence type="ECO:0000256" key="11">
    <source>
        <dbReference type="ARBA" id="ARBA00022982"/>
    </source>
</evidence>
<dbReference type="Gene3D" id="1.10.1200.10">
    <property type="entry name" value="ACP-like"/>
    <property type="match status" value="1"/>
</dbReference>
<keyword evidence="7" id="KW-0597">Phosphoprotein</keyword>
<dbReference type="GO" id="GO:0005739">
    <property type="term" value="C:mitochondrion"/>
    <property type="evidence" value="ECO:0007669"/>
    <property type="project" value="UniProtKB-SubCell"/>
</dbReference>
<reference evidence="19 20" key="1">
    <citation type="journal article" date="2018" name="Sci. Data">
        <title>The draft genome sequence of cork oak.</title>
        <authorList>
            <person name="Ramos A.M."/>
            <person name="Usie A."/>
            <person name="Barbosa P."/>
            <person name="Barros P.M."/>
            <person name="Capote T."/>
            <person name="Chaves I."/>
            <person name="Simoes F."/>
            <person name="Abreu I."/>
            <person name="Carrasquinho I."/>
            <person name="Faro C."/>
            <person name="Guimaraes J.B."/>
            <person name="Mendonca D."/>
            <person name="Nobrega F."/>
            <person name="Rodrigues L."/>
            <person name="Saibo N.J.M."/>
            <person name="Varela M.C."/>
            <person name="Egas C."/>
            <person name="Matos J."/>
            <person name="Miguel C.M."/>
            <person name="Oliveira M.M."/>
            <person name="Ricardo C.P."/>
            <person name="Goncalves S."/>
        </authorList>
    </citation>
    <scope>NUCLEOTIDE SEQUENCE [LARGE SCALE GENOMIC DNA]</scope>
    <source>
        <strain evidence="20">cv. HL8</strain>
    </source>
</reference>
<dbReference type="GO" id="GO:0000036">
    <property type="term" value="F:acyl carrier activity"/>
    <property type="evidence" value="ECO:0007669"/>
    <property type="project" value="TreeGrafter"/>
</dbReference>
<evidence type="ECO:0000256" key="6">
    <source>
        <dbReference type="ARBA" id="ARBA00022516"/>
    </source>
</evidence>
<evidence type="ECO:0000256" key="8">
    <source>
        <dbReference type="ARBA" id="ARBA00022660"/>
    </source>
</evidence>
<dbReference type="GO" id="GO:0000035">
    <property type="term" value="F:acyl binding"/>
    <property type="evidence" value="ECO:0007669"/>
    <property type="project" value="TreeGrafter"/>
</dbReference>
<sequence length="281" mass="31256">MGKESAKRLLTYVEDLMLNTPPEILLEPSGMVISNSRVCLICNSSVLSENSIVMSPNYSHRILANVTPDVHFQKDLGLDSLDNVEIVMALEEEFKLEIPDKEADKIDSCNLAIEYIYNHPMAVQGNDPISISLSHSSIPITLRGPFKLDNVDGSYSTCLEKRVATNAQTIIAEERRREETGDGDRVVDPVNQVMGRYIKSCSEDALSSIQGFELPMIRDTLLPTENHIPTITEQLANIDFGITRFEVTKGRNARLGLELSHYQLDEVGSQGSTRLRFSASI</sequence>
<dbReference type="EMBL" id="PKMF04000163">
    <property type="protein sequence ID" value="KAK7845928.1"/>
    <property type="molecule type" value="Genomic_DNA"/>
</dbReference>
<comment type="caution">
    <text evidence="19">The sequence shown here is derived from an EMBL/GenBank/DDBJ whole genome shotgun (WGS) entry which is preliminary data.</text>
</comment>
<evidence type="ECO:0000256" key="9">
    <source>
        <dbReference type="ARBA" id="ARBA00022832"/>
    </source>
</evidence>